<dbReference type="InterPro" id="IPR029044">
    <property type="entry name" value="Nucleotide-diphossugar_trans"/>
</dbReference>
<dbReference type="PANTHER" id="PTHR43685">
    <property type="entry name" value="GLYCOSYLTRANSFERASE"/>
    <property type="match status" value="1"/>
</dbReference>
<feature type="domain" description="Glycosyltransferase 2-like" evidence="1">
    <location>
        <begin position="6"/>
        <end position="173"/>
    </location>
</feature>
<dbReference type="InterPro" id="IPR001173">
    <property type="entry name" value="Glyco_trans_2-like"/>
</dbReference>
<dbReference type="Gene3D" id="3.90.550.10">
    <property type="entry name" value="Spore Coat Polysaccharide Biosynthesis Protein SpsA, Chain A"/>
    <property type="match status" value="1"/>
</dbReference>
<dbReference type="RefSeq" id="WP_064064632.1">
    <property type="nucleotide sequence ID" value="NZ_LPZN01000044.1"/>
</dbReference>
<dbReference type="EMBL" id="UGVI01000001">
    <property type="protein sequence ID" value="SUE17001.1"/>
    <property type="molecule type" value="Genomic_DNA"/>
</dbReference>
<sequence>MSATISICVPAYNAVRTLEATLHSILEQDADLDVLVLDNATRDGTADIARSFDDPRLRVVRNDEVLSIGDNWNKAVALSTGELVKIVCADDVLRPGSIEAQEKVMVDPTIALTSARFDVIDEAGEIRESGLGIPGLEGLHTPRALIGTIVRRGPADFGPTAAAIFRREHFDRVGGFRGDLVFPMDVDLFARVATFGMFFGMPERVAAWRDSTFNLCSRTSSFSKLTDMMRFHHRIARDYPDLVSFGDVIAGDARLARAALERVSVRSRGLLAVLRG</sequence>
<dbReference type="Proteomes" id="UP000254569">
    <property type="component" value="Unassembled WGS sequence"/>
</dbReference>
<name>A0A379M3W3_9NOCA</name>
<evidence type="ECO:0000259" key="1">
    <source>
        <dbReference type="Pfam" id="PF00535"/>
    </source>
</evidence>
<evidence type="ECO:0000313" key="2">
    <source>
        <dbReference type="EMBL" id="SUE17001.1"/>
    </source>
</evidence>
<accession>A0A379M3W3</accession>
<keyword evidence="2" id="KW-0808">Transferase</keyword>
<dbReference type="OrthoDB" id="3177103at2"/>
<gene>
    <name evidence="2" type="primary">kfoC</name>
    <name evidence="2" type="ORF">NCTC13296_03898</name>
</gene>
<dbReference type="Pfam" id="PF00535">
    <property type="entry name" value="Glycos_transf_2"/>
    <property type="match status" value="1"/>
</dbReference>
<dbReference type="InterPro" id="IPR050834">
    <property type="entry name" value="Glycosyltransf_2"/>
</dbReference>
<evidence type="ECO:0000313" key="3">
    <source>
        <dbReference type="Proteomes" id="UP000254569"/>
    </source>
</evidence>
<organism evidence="2 3">
    <name type="scientific">Rhodococcus gordoniae</name>
    <dbReference type="NCBI Taxonomy" id="223392"/>
    <lineage>
        <taxon>Bacteria</taxon>
        <taxon>Bacillati</taxon>
        <taxon>Actinomycetota</taxon>
        <taxon>Actinomycetes</taxon>
        <taxon>Mycobacteriales</taxon>
        <taxon>Nocardiaceae</taxon>
        <taxon>Rhodococcus</taxon>
    </lineage>
</organism>
<proteinExistence type="predicted"/>
<dbReference type="AlphaFoldDB" id="A0A379M3W3"/>
<reference evidence="2 3" key="1">
    <citation type="submission" date="2018-06" db="EMBL/GenBank/DDBJ databases">
        <authorList>
            <consortium name="Pathogen Informatics"/>
            <person name="Doyle S."/>
        </authorList>
    </citation>
    <scope>NUCLEOTIDE SEQUENCE [LARGE SCALE GENOMIC DNA]</scope>
    <source>
        <strain evidence="2 3">NCTC13296</strain>
    </source>
</reference>
<protein>
    <submittedName>
        <fullName evidence="2">Glycosyl transferase</fullName>
    </submittedName>
</protein>
<dbReference type="GO" id="GO:0016740">
    <property type="term" value="F:transferase activity"/>
    <property type="evidence" value="ECO:0007669"/>
    <property type="project" value="UniProtKB-KW"/>
</dbReference>
<dbReference type="PANTHER" id="PTHR43685:SF2">
    <property type="entry name" value="GLYCOSYLTRANSFERASE 2-LIKE DOMAIN-CONTAINING PROTEIN"/>
    <property type="match status" value="1"/>
</dbReference>
<dbReference type="SUPFAM" id="SSF53448">
    <property type="entry name" value="Nucleotide-diphospho-sugar transferases"/>
    <property type="match status" value="1"/>
</dbReference>
<keyword evidence="3" id="KW-1185">Reference proteome</keyword>